<dbReference type="STRING" id="1798709.A2538_00885"/>
<dbReference type="CDD" id="cd01283">
    <property type="entry name" value="cytidine_deaminase"/>
    <property type="match status" value="1"/>
</dbReference>
<feature type="domain" description="CMP/dCMP-type deaminase" evidence="5">
    <location>
        <begin position="4"/>
        <end position="130"/>
    </location>
</feature>
<dbReference type="PANTHER" id="PTHR11644">
    <property type="entry name" value="CYTIDINE DEAMINASE"/>
    <property type="match status" value="1"/>
</dbReference>
<dbReference type="InterPro" id="IPR016193">
    <property type="entry name" value="Cytidine_deaminase-like"/>
</dbReference>
<dbReference type="EMBL" id="MFRE01000009">
    <property type="protein sequence ID" value="OGH94346.1"/>
    <property type="molecule type" value="Genomic_DNA"/>
</dbReference>
<evidence type="ECO:0000256" key="1">
    <source>
        <dbReference type="ARBA" id="ARBA00006576"/>
    </source>
</evidence>
<keyword evidence="3" id="KW-0378">Hydrolase</keyword>
<evidence type="ECO:0000256" key="2">
    <source>
        <dbReference type="ARBA" id="ARBA00022723"/>
    </source>
</evidence>
<dbReference type="PROSITE" id="PS00903">
    <property type="entry name" value="CYT_DCMP_DEAMINASES_1"/>
    <property type="match status" value="1"/>
</dbReference>
<dbReference type="InterPro" id="IPR002125">
    <property type="entry name" value="CMP_dCMP_dom"/>
</dbReference>
<dbReference type="InterPro" id="IPR050202">
    <property type="entry name" value="Cyt/Deoxycyt_deaminase"/>
</dbReference>
<organism evidence="6 7">
    <name type="scientific">Candidatus Magasanikbacteria bacterium RIFOXYD2_FULL_41_14</name>
    <dbReference type="NCBI Taxonomy" id="1798709"/>
    <lineage>
        <taxon>Bacteria</taxon>
        <taxon>Candidatus Magasanikiibacteriota</taxon>
    </lineage>
</organism>
<keyword evidence="2" id="KW-0479">Metal-binding</keyword>
<dbReference type="GO" id="GO:0055086">
    <property type="term" value="P:nucleobase-containing small molecule metabolic process"/>
    <property type="evidence" value="ECO:0007669"/>
    <property type="project" value="UniProtKB-ARBA"/>
</dbReference>
<evidence type="ECO:0000259" key="5">
    <source>
        <dbReference type="PROSITE" id="PS51747"/>
    </source>
</evidence>
<dbReference type="GO" id="GO:0004126">
    <property type="term" value="F:cytidine deaminase activity"/>
    <property type="evidence" value="ECO:0007669"/>
    <property type="project" value="TreeGrafter"/>
</dbReference>
<reference evidence="6 7" key="1">
    <citation type="journal article" date="2016" name="Nat. Commun.">
        <title>Thousands of microbial genomes shed light on interconnected biogeochemical processes in an aquifer system.</title>
        <authorList>
            <person name="Anantharaman K."/>
            <person name="Brown C.T."/>
            <person name="Hug L.A."/>
            <person name="Sharon I."/>
            <person name="Castelle C.J."/>
            <person name="Probst A.J."/>
            <person name="Thomas B.C."/>
            <person name="Singh A."/>
            <person name="Wilkins M.J."/>
            <person name="Karaoz U."/>
            <person name="Brodie E.L."/>
            <person name="Williams K.H."/>
            <person name="Hubbard S.S."/>
            <person name="Banfield J.F."/>
        </authorList>
    </citation>
    <scope>NUCLEOTIDE SEQUENCE [LARGE SCALE GENOMIC DNA]</scope>
</reference>
<name>A0A1F6PDV4_9BACT</name>
<dbReference type="GO" id="GO:0042802">
    <property type="term" value="F:identical protein binding"/>
    <property type="evidence" value="ECO:0007669"/>
    <property type="project" value="UniProtKB-ARBA"/>
</dbReference>
<evidence type="ECO:0000313" key="7">
    <source>
        <dbReference type="Proteomes" id="UP000178254"/>
    </source>
</evidence>
<dbReference type="GO" id="GO:0005829">
    <property type="term" value="C:cytosol"/>
    <property type="evidence" value="ECO:0007669"/>
    <property type="project" value="TreeGrafter"/>
</dbReference>
<gene>
    <name evidence="6" type="ORF">A2538_00885</name>
</gene>
<comment type="similarity">
    <text evidence="1">Belongs to the cytidine and deoxycytidylate deaminase family.</text>
</comment>
<dbReference type="PROSITE" id="PS51747">
    <property type="entry name" value="CYT_DCMP_DEAMINASES_2"/>
    <property type="match status" value="1"/>
</dbReference>
<protein>
    <recommendedName>
        <fullName evidence="5">CMP/dCMP-type deaminase domain-containing protein</fullName>
    </recommendedName>
</protein>
<dbReference type="Gene3D" id="3.40.140.10">
    <property type="entry name" value="Cytidine Deaminase, domain 2"/>
    <property type="match status" value="1"/>
</dbReference>
<dbReference type="SUPFAM" id="SSF53927">
    <property type="entry name" value="Cytidine deaminase-like"/>
    <property type="match status" value="1"/>
</dbReference>
<keyword evidence="4" id="KW-0862">Zinc</keyword>
<dbReference type="Pfam" id="PF00383">
    <property type="entry name" value="dCMP_cyt_deam_1"/>
    <property type="match status" value="1"/>
</dbReference>
<evidence type="ECO:0000256" key="3">
    <source>
        <dbReference type="ARBA" id="ARBA00022801"/>
    </source>
</evidence>
<dbReference type="PANTHER" id="PTHR11644:SF2">
    <property type="entry name" value="CYTIDINE DEAMINASE"/>
    <property type="match status" value="1"/>
</dbReference>
<evidence type="ECO:0000313" key="6">
    <source>
        <dbReference type="EMBL" id="OGH94346.1"/>
    </source>
</evidence>
<dbReference type="InterPro" id="IPR016192">
    <property type="entry name" value="APOBEC/CMP_deaminase_Zn-bd"/>
</dbReference>
<accession>A0A1F6PDV4</accession>
<comment type="caution">
    <text evidence="6">The sequence shown here is derived from an EMBL/GenBank/DDBJ whole genome shotgun (WGS) entry which is preliminary data.</text>
</comment>
<proteinExistence type="inferred from homology"/>
<dbReference type="AlphaFoldDB" id="A0A1F6PDV4"/>
<dbReference type="GO" id="GO:0008270">
    <property type="term" value="F:zinc ion binding"/>
    <property type="evidence" value="ECO:0007669"/>
    <property type="project" value="InterPro"/>
</dbReference>
<dbReference type="GO" id="GO:0072527">
    <property type="term" value="P:pyrimidine-containing compound metabolic process"/>
    <property type="evidence" value="ECO:0007669"/>
    <property type="project" value="UniProtKB-ARBA"/>
</dbReference>
<dbReference type="Proteomes" id="UP000178254">
    <property type="component" value="Unassembled WGS sequence"/>
</dbReference>
<evidence type="ECO:0000256" key="4">
    <source>
        <dbReference type="ARBA" id="ARBA00022833"/>
    </source>
</evidence>
<sequence>MLTKKEKQLIIKAKSLVDPKIIRGSGALKEVGCVLITGKGRLFTGVSMDLACGIGFCAEHTAISQMITQTNETHVKIIVAANNRGALPPCGRCRELMNILDAKNINTEVIITIDKKVTLKELLPLAWQPK</sequence>